<name>A0A2S7XVJ2_9GAMM</name>
<protein>
    <submittedName>
        <fullName evidence="1">Uncharacterized protein</fullName>
    </submittedName>
</protein>
<comment type="caution">
    <text evidence="1">The sequence shown here is derived from an EMBL/GenBank/DDBJ whole genome shotgun (WGS) entry which is preliminary data.</text>
</comment>
<gene>
    <name evidence="1" type="ORF">CXB77_00135</name>
</gene>
<dbReference type="Proteomes" id="UP000239936">
    <property type="component" value="Unassembled WGS sequence"/>
</dbReference>
<accession>A0A2S7XVJ2</accession>
<sequence>MWLLRIAIMQHFNYKRMIFWHCATGNWRPRDTDHVDEMLIQHILTDQIFRAIFSDVNFIRKII</sequence>
<dbReference type="AlphaFoldDB" id="A0A2S7XVJ2"/>
<organism evidence="1 2">
    <name type="scientific">Chromatium okenii</name>
    <dbReference type="NCBI Taxonomy" id="61644"/>
    <lineage>
        <taxon>Bacteria</taxon>
        <taxon>Pseudomonadati</taxon>
        <taxon>Pseudomonadota</taxon>
        <taxon>Gammaproteobacteria</taxon>
        <taxon>Chromatiales</taxon>
        <taxon>Chromatiaceae</taxon>
        <taxon>Chromatium</taxon>
    </lineage>
</organism>
<dbReference type="EMBL" id="PPGH01000002">
    <property type="protein sequence ID" value="PQJ97696.1"/>
    <property type="molecule type" value="Genomic_DNA"/>
</dbReference>
<evidence type="ECO:0000313" key="2">
    <source>
        <dbReference type="Proteomes" id="UP000239936"/>
    </source>
</evidence>
<reference evidence="1 2" key="1">
    <citation type="submission" date="2018-01" db="EMBL/GenBank/DDBJ databases">
        <title>The complete genome sequence of Chromatium okenii LaCa, a purple sulfur bacterium with a turbulent life.</title>
        <authorList>
            <person name="Luedin S.M."/>
            <person name="Liechti N."/>
            <person name="Storelli N."/>
            <person name="Danza F."/>
            <person name="Wittwer M."/>
            <person name="Pothier J.F."/>
            <person name="Tonolla M.A."/>
        </authorList>
    </citation>
    <scope>NUCLEOTIDE SEQUENCE [LARGE SCALE GENOMIC DNA]</scope>
    <source>
        <strain evidence="1 2">LaCa</strain>
    </source>
</reference>
<proteinExistence type="predicted"/>
<keyword evidence="2" id="KW-1185">Reference proteome</keyword>
<evidence type="ECO:0000313" key="1">
    <source>
        <dbReference type="EMBL" id="PQJ97696.1"/>
    </source>
</evidence>